<dbReference type="EMBL" id="HBIP01006771">
    <property type="protein sequence ID" value="CAE0488446.1"/>
    <property type="molecule type" value="Transcribed_RNA"/>
</dbReference>
<feature type="domain" description="Dynein heavy chain AAA lid" evidence="3">
    <location>
        <begin position="279"/>
        <end position="419"/>
    </location>
</feature>
<evidence type="ECO:0000313" key="5">
    <source>
        <dbReference type="EMBL" id="CAE0488446.1"/>
    </source>
</evidence>
<dbReference type="GO" id="GO:0008569">
    <property type="term" value="F:minus-end-directed microtubule motor activity"/>
    <property type="evidence" value="ECO:0007669"/>
    <property type="project" value="InterPro"/>
</dbReference>
<proteinExistence type="predicted"/>
<dbReference type="Gene3D" id="1.20.1270.280">
    <property type="match status" value="1"/>
</dbReference>
<dbReference type="InterPro" id="IPR027417">
    <property type="entry name" value="P-loop_NTPase"/>
</dbReference>
<dbReference type="FunFam" id="3.10.490.20:FF:000001">
    <property type="entry name" value="dynein heavy chain 7, axonemal"/>
    <property type="match status" value="1"/>
</dbReference>
<evidence type="ECO:0000256" key="1">
    <source>
        <dbReference type="SAM" id="MobiDB-lite"/>
    </source>
</evidence>
<dbReference type="InterPro" id="IPR041228">
    <property type="entry name" value="Dynein_C"/>
</dbReference>
<dbReference type="Pfam" id="PF18198">
    <property type="entry name" value="AAA_lid_11"/>
    <property type="match status" value="1"/>
</dbReference>
<dbReference type="Pfam" id="PF18199">
    <property type="entry name" value="Dynein_C"/>
    <property type="match status" value="1"/>
</dbReference>
<dbReference type="Gene3D" id="3.40.50.300">
    <property type="entry name" value="P-loop containing nucleotide triphosphate hydrolases"/>
    <property type="match status" value="1"/>
</dbReference>
<dbReference type="InterPro" id="IPR041658">
    <property type="entry name" value="AAA_lid_11"/>
</dbReference>
<dbReference type="PANTHER" id="PTHR45703">
    <property type="entry name" value="DYNEIN HEAVY CHAIN"/>
    <property type="match status" value="1"/>
</dbReference>
<dbReference type="GO" id="GO:0030286">
    <property type="term" value="C:dynein complex"/>
    <property type="evidence" value="ECO:0007669"/>
    <property type="project" value="InterPro"/>
</dbReference>
<accession>A0A7S3VIF4</accession>
<feature type="compositionally biased region" description="Polar residues" evidence="1">
    <location>
        <begin position="252"/>
        <end position="264"/>
    </location>
</feature>
<dbReference type="FunFam" id="1.20.1270.280:FF:000001">
    <property type="entry name" value="dynein heavy chain 7, axonemal"/>
    <property type="match status" value="1"/>
</dbReference>
<evidence type="ECO:0008006" key="6">
    <source>
        <dbReference type="Google" id="ProtNLM"/>
    </source>
</evidence>
<protein>
    <recommendedName>
        <fullName evidence="6">Dynein heavy chain</fullName>
    </recommendedName>
</protein>
<feature type="domain" description="Dynein heavy chain region D6 P-loop" evidence="2">
    <location>
        <begin position="81"/>
        <end position="196"/>
    </location>
</feature>
<dbReference type="InterPro" id="IPR043160">
    <property type="entry name" value="Dynein_C_barrel"/>
</dbReference>
<dbReference type="InterPro" id="IPR042219">
    <property type="entry name" value="AAA_lid_11_sf"/>
</dbReference>
<sequence length="735" mass="80266">MALSKGGWRQALYDSPNPHLQPFPEPFNSSLSAFQRLLLLRVLRPDKFVPAVAEFVSASLGSKFTQPPPFDLAAAYAESSSSVPLLFVLSPGTDPTAALLSFAESRNMAGPGRFMVISMGQGQGPKAAAMLEDARSLGAWVLLQNCHLAPSWMSTLERQCEALSESSTDEGFRLWMSCMPSPAFPPSVLQNCVKMTNEPPAGLKHNMRRCLALEPLNDPAIWEEPAAVQEEPPPASRAKKGARGAPKGGAESNPQGETSASSTEPPKELVYSPQAKAVKRLLFGLVFIHACVQERRRFGPIGWNIPYGFDDGDLRISARQARMYVLNASGKDVPFAALQYAVGECNYGGRVTDDKDRRLLTTILSRIYRPELLQGETFQLTESGTYFVPKDGPLTAYESYVDQLPSEQAPEAFGLHANADISKDLTATEELLASLVATGESGGGGGAGEGSNSSVAAVVADILARLPADFDLEVAQQKFPVSYHQSMNQVLIQEMARYNRLTAVIRTSLMNLDKALQGLQVLSSELEGVLRALAIGRVPRLWQATSFPSLKPLAGYIKDLLARLDMLSTWYKKGQSSVFWISGFFFTPSFTTAVLQNYARKHQLPIDSIGFDFEMMKGDAASLEGSVPEGGGVYVQGLFMEGAAWDSEAGLMKESEPKALHAPAPIIWLRPQRLADIHPTPHYDCPVYRTTDRRGTLATTGHSTNFLMMVRLPSDKPQWHWILRGVCMLCSLTDD</sequence>
<gene>
    <name evidence="5" type="ORF">DTER00134_LOCUS3510</name>
</gene>
<evidence type="ECO:0000259" key="3">
    <source>
        <dbReference type="Pfam" id="PF18198"/>
    </source>
</evidence>
<feature type="region of interest" description="Disordered" evidence="1">
    <location>
        <begin position="227"/>
        <end position="268"/>
    </location>
</feature>
<feature type="domain" description="Dynein heavy chain C-terminal" evidence="4">
    <location>
        <begin position="427"/>
        <end position="730"/>
    </location>
</feature>
<dbReference type="Pfam" id="PF03028">
    <property type="entry name" value="Dynein_heavy"/>
    <property type="match status" value="1"/>
</dbReference>
<dbReference type="GO" id="GO:0045505">
    <property type="term" value="F:dynein intermediate chain binding"/>
    <property type="evidence" value="ECO:0007669"/>
    <property type="project" value="InterPro"/>
</dbReference>
<dbReference type="Gene3D" id="3.10.490.20">
    <property type="match status" value="1"/>
</dbReference>
<dbReference type="GO" id="GO:0007018">
    <property type="term" value="P:microtubule-based movement"/>
    <property type="evidence" value="ECO:0007669"/>
    <property type="project" value="InterPro"/>
</dbReference>
<reference evidence="5" key="1">
    <citation type="submission" date="2021-01" db="EMBL/GenBank/DDBJ databases">
        <authorList>
            <person name="Corre E."/>
            <person name="Pelletier E."/>
            <person name="Niang G."/>
            <person name="Scheremetjew M."/>
            <person name="Finn R."/>
            <person name="Kale V."/>
            <person name="Holt S."/>
            <person name="Cochrane G."/>
            <person name="Meng A."/>
            <person name="Brown T."/>
            <person name="Cohen L."/>
        </authorList>
    </citation>
    <scope>NUCLEOTIDE SEQUENCE</scope>
    <source>
        <strain evidence="5">CCMP1320</strain>
    </source>
</reference>
<dbReference type="InterPro" id="IPR026983">
    <property type="entry name" value="DHC"/>
</dbReference>
<name>A0A7S3VIF4_DUNTE</name>
<evidence type="ECO:0000259" key="4">
    <source>
        <dbReference type="Pfam" id="PF18199"/>
    </source>
</evidence>
<dbReference type="Gene3D" id="1.10.8.720">
    <property type="entry name" value="Region D6 of dynein motor"/>
    <property type="match status" value="1"/>
</dbReference>
<organism evidence="5">
    <name type="scientific">Dunaliella tertiolecta</name>
    <name type="common">Green alga</name>
    <dbReference type="NCBI Taxonomy" id="3047"/>
    <lineage>
        <taxon>Eukaryota</taxon>
        <taxon>Viridiplantae</taxon>
        <taxon>Chlorophyta</taxon>
        <taxon>core chlorophytes</taxon>
        <taxon>Chlorophyceae</taxon>
        <taxon>CS clade</taxon>
        <taxon>Chlamydomonadales</taxon>
        <taxon>Dunaliellaceae</taxon>
        <taxon>Dunaliella</taxon>
    </lineage>
</organism>
<dbReference type="AlphaFoldDB" id="A0A7S3VIF4"/>
<dbReference type="GO" id="GO:0051959">
    <property type="term" value="F:dynein light intermediate chain binding"/>
    <property type="evidence" value="ECO:0007669"/>
    <property type="project" value="InterPro"/>
</dbReference>
<dbReference type="InterPro" id="IPR004273">
    <property type="entry name" value="Dynein_heavy_D6_P-loop"/>
</dbReference>
<dbReference type="FunFam" id="3.40.50.300:FF:000362">
    <property type="entry name" value="Dynein, axonemal, heavy chain 6"/>
    <property type="match status" value="1"/>
</dbReference>
<dbReference type="PANTHER" id="PTHR45703:SF35">
    <property type="entry name" value="DYNEIN HEAVY CHAIN"/>
    <property type="match status" value="1"/>
</dbReference>
<evidence type="ECO:0000259" key="2">
    <source>
        <dbReference type="Pfam" id="PF03028"/>
    </source>
</evidence>